<dbReference type="GO" id="GO:0030032">
    <property type="term" value="P:lamellipodium assembly"/>
    <property type="evidence" value="ECO:0007669"/>
    <property type="project" value="TreeGrafter"/>
</dbReference>
<dbReference type="Proteomes" id="UP001331515">
    <property type="component" value="Unassembled WGS sequence"/>
</dbReference>
<evidence type="ECO:0000313" key="5">
    <source>
        <dbReference type="Proteomes" id="UP001331515"/>
    </source>
</evidence>
<name>A0AAN8DMU0_CHAGU</name>
<feature type="coiled-coil region" evidence="1">
    <location>
        <begin position="128"/>
        <end position="155"/>
    </location>
</feature>
<accession>A0AAN8DMU0</accession>
<feature type="region of interest" description="Disordered" evidence="2">
    <location>
        <begin position="1"/>
        <end position="38"/>
    </location>
</feature>
<gene>
    <name evidence="4" type="ORF">CgunFtcFv8_017464</name>
</gene>
<dbReference type="InterPro" id="IPR032409">
    <property type="entry name" value="GEF6/7_CC"/>
</dbReference>
<keyword evidence="1" id="KW-0175">Coiled coil</keyword>
<evidence type="ECO:0000256" key="1">
    <source>
        <dbReference type="SAM" id="Coils"/>
    </source>
</evidence>
<dbReference type="Pfam" id="PF16523">
    <property type="entry name" value="betaPIX_CC"/>
    <property type="match status" value="1"/>
</dbReference>
<proteinExistence type="predicted"/>
<sequence length="163" mass="18878">MSYIMKDSSKSPRPMKKFLPGNRKKERKPSDDEFHTRKSTVALEEDAQILRVIEAYCTGASLLQTTTGARLSVRKECVPQVLLPEEEKIIVEEMKSNGQTVIEEKSLVDAVYALKDEVHELKKENKWMKQFLEEEQKSRKELERVVRKLAKQKNDCAWDDGAH</sequence>
<dbReference type="GO" id="GO:0030027">
    <property type="term" value="C:lamellipodium"/>
    <property type="evidence" value="ECO:0007669"/>
    <property type="project" value="TreeGrafter"/>
</dbReference>
<comment type="caution">
    <text evidence="4">The sequence shown here is derived from an EMBL/GenBank/DDBJ whole genome shotgun (WGS) entry which is preliminary data.</text>
</comment>
<keyword evidence="5" id="KW-1185">Reference proteome</keyword>
<evidence type="ECO:0000313" key="4">
    <source>
        <dbReference type="EMBL" id="KAK5924890.1"/>
    </source>
</evidence>
<dbReference type="Pfam" id="PF16614">
    <property type="entry name" value="RhoGEF67_u2"/>
    <property type="match status" value="1"/>
</dbReference>
<dbReference type="Gene3D" id="1.20.5.390">
    <property type="entry name" value="L1 transposable element, trimerization domain"/>
    <property type="match status" value="1"/>
</dbReference>
<protein>
    <recommendedName>
        <fullName evidence="3">Rho guanine nucleotide exchange factor 6/7 coiled-coil domain-containing protein</fullName>
    </recommendedName>
</protein>
<organism evidence="4 5">
    <name type="scientific">Champsocephalus gunnari</name>
    <name type="common">Mackerel icefish</name>
    <dbReference type="NCBI Taxonomy" id="52237"/>
    <lineage>
        <taxon>Eukaryota</taxon>
        <taxon>Metazoa</taxon>
        <taxon>Chordata</taxon>
        <taxon>Craniata</taxon>
        <taxon>Vertebrata</taxon>
        <taxon>Euteleostomi</taxon>
        <taxon>Actinopterygii</taxon>
        <taxon>Neopterygii</taxon>
        <taxon>Teleostei</taxon>
        <taxon>Neoteleostei</taxon>
        <taxon>Acanthomorphata</taxon>
        <taxon>Eupercaria</taxon>
        <taxon>Perciformes</taxon>
        <taxon>Notothenioidei</taxon>
        <taxon>Channichthyidae</taxon>
        <taxon>Champsocephalus</taxon>
    </lineage>
</organism>
<dbReference type="GO" id="GO:0005737">
    <property type="term" value="C:cytoplasm"/>
    <property type="evidence" value="ECO:0007669"/>
    <property type="project" value="TreeGrafter"/>
</dbReference>
<dbReference type="EMBL" id="JAURVH010001520">
    <property type="protein sequence ID" value="KAK5924890.1"/>
    <property type="molecule type" value="Genomic_DNA"/>
</dbReference>
<dbReference type="PANTHER" id="PTHR46026:SF2">
    <property type="entry name" value="RHO GUANINE NUCLEOTIDE EXCHANGE FACTOR 6"/>
    <property type="match status" value="1"/>
</dbReference>
<reference evidence="4 5" key="1">
    <citation type="journal article" date="2023" name="Mol. Biol. Evol.">
        <title>Genomics of Secondarily Temperate Adaptation in the Only Non-Antarctic Icefish.</title>
        <authorList>
            <person name="Rivera-Colon A.G."/>
            <person name="Rayamajhi N."/>
            <person name="Minhas B.F."/>
            <person name="Madrigal G."/>
            <person name="Bilyk K.T."/>
            <person name="Yoon V."/>
            <person name="Hune M."/>
            <person name="Gregory S."/>
            <person name="Cheng C.H.C."/>
            <person name="Catchen J.M."/>
        </authorList>
    </citation>
    <scope>NUCLEOTIDE SEQUENCE [LARGE SCALE GENOMIC DNA]</scope>
    <source>
        <tissue evidence="4">White muscle</tissue>
    </source>
</reference>
<dbReference type="AlphaFoldDB" id="A0AAN8DMU0"/>
<feature type="domain" description="Rho guanine nucleotide exchange factor 6/7 coiled-coil" evidence="3">
    <location>
        <begin position="79"/>
        <end position="160"/>
    </location>
</feature>
<evidence type="ECO:0000259" key="3">
    <source>
        <dbReference type="Pfam" id="PF16523"/>
    </source>
</evidence>
<dbReference type="PANTHER" id="PTHR46026">
    <property type="entry name" value="RHO-TYPE GUANINE NUCLEOTIDE EXCHANGE FACTOR, ISOFORM F"/>
    <property type="match status" value="1"/>
</dbReference>
<dbReference type="GO" id="GO:0005085">
    <property type="term" value="F:guanyl-nucleotide exchange factor activity"/>
    <property type="evidence" value="ECO:0007669"/>
    <property type="project" value="TreeGrafter"/>
</dbReference>
<evidence type="ECO:0000256" key="2">
    <source>
        <dbReference type="SAM" id="MobiDB-lite"/>
    </source>
</evidence>